<name>A0A6G1E0Z0_9ORYZ</name>
<protein>
    <submittedName>
        <fullName evidence="1">Uncharacterized protein</fullName>
    </submittedName>
</protein>
<comment type="caution">
    <text evidence="1">The sequence shown here is derived from an EMBL/GenBank/DDBJ whole genome shotgun (WGS) entry which is preliminary data.</text>
</comment>
<accession>A0A6G1E0Z0</accession>
<sequence>MAGCATGQTDPTGDGEGEGVVAMLTHCWRPTQAGTLSSLVNECFASYLMKAKLPHQRRQPSSSSFHDI</sequence>
<dbReference type="Proteomes" id="UP000479710">
    <property type="component" value="Unassembled WGS sequence"/>
</dbReference>
<organism evidence="1 2">
    <name type="scientific">Oryza meyeriana var. granulata</name>
    <dbReference type="NCBI Taxonomy" id="110450"/>
    <lineage>
        <taxon>Eukaryota</taxon>
        <taxon>Viridiplantae</taxon>
        <taxon>Streptophyta</taxon>
        <taxon>Embryophyta</taxon>
        <taxon>Tracheophyta</taxon>
        <taxon>Spermatophyta</taxon>
        <taxon>Magnoliopsida</taxon>
        <taxon>Liliopsida</taxon>
        <taxon>Poales</taxon>
        <taxon>Poaceae</taxon>
        <taxon>BOP clade</taxon>
        <taxon>Oryzoideae</taxon>
        <taxon>Oryzeae</taxon>
        <taxon>Oryzinae</taxon>
        <taxon>Oryza</taxon>
        <taxon>Oryza meyeriana</taxon>
    </lineage>
</organism>
<keyword evidence="2" id="KW-1185">Reference proteome</keyword>
<evidence type="ECO:0000313" key="2">
    <source>
        <dbReference type="Proteomes" id="UP000479710"/>
    </source>
</evidence>
<evidence type="ECO:0000313" key="1">
    <source>
        <dbReference type="EMBL" id="KAF0918162.1"/>
    </source>
</evidence>
<proteinExistence type="predicted"/>
<dbReference type="AlphaFoldDB" id="A0A6G1E0Z0"/>
<reference evidence="1 2" key="1">
    <citation type="submission" date="2019-11" db="EMBL/GenBank/DDBJ databases">
        <title>Whole genome sequence of Oryza granulata.</title>
        <authorList>
            <person name="Li W."/>
        </authorList>
    </citation>
    <scope>NUCLEOTIDE SEQUENCE [LARGE SCALE GENOMIC DNA]</scope>
    <source>
        <strain evidence="2">cv. Menghai</strain>
        <tissue evidence="1">Leaf</tissue>
    </source>
</reference>
<gene>
    <name evidence="1" type="ORF">E2562_023101</name>
</gene>
<dbReference type="EMBL" id="SPHZ02000005">
    <property type="protein sequence ID" value="KAF0918162.1"/>
    <property type="molecule type" value="Genomic_DNA"/>
</dbReference>